<feature type="domain" description="Cytochrome c-552/4" evidence="5">
    <location>
        <begin position="51"/>
        <end position="76"/>
    </location>
</feature>
<name>A0AAE3LPY2_9BACT</name>
<dbReference type="SUPFAM" id="SSF48695">
    <property type="entry name" value="Multiheme cytochromes"/>
    <property type="match status" value="1"/>
</dbReference>
<evidence type="ECO:0000256" key="3">
    <source>
        <dbReference type="SAM" id="Phobius"/>
    </source>
</evidence>
<comment type="caution">
    <text evidence="6">The sequence shown here is derived from an EMBL/GenBank/DDBJ whole genome shotgun (WGS) entry which is preliminary data.</text>
</comment>
<dbReference type="CDD" id="cd08168">
    <property type="entry name" value="Cytochrom_C3"/>
    <property type="match status" value="1"/>
</dbReference>
<evidence type="ECO:0000259" key="5">
    <source>
        <dbReference type="Pfam" id="PF13435"/>
    </source>
</evidence>
<dbReference type="Gene3D" id="1.25.10.10">
    <property type="entry name" value="Leucine-rich Repeat Variant"/>
    <property type="match status" value="1"/>
</dbReference>
<dbReference type="Pfam" id="PF13432">
    <property type="entry name" value="TPR_16"/>
    <property type="match status" value="2"/>
</dbReference>
<dbReference type="InterPro" id="IPR023155">
    <property type="entry name" value="Cyt_c-552/4"/>
</dbReference>
<dbReference type="InterPro" id="IPR016024">
    <property type="entry name" value="ARM-type_fold"/>
</dbReference>
<dbReference type="PROSITE" id="PS50005">
    <property type="entry name" value="TPR"/>
    <property type="match status" value="1"/>
</dbReference>
<dbReference type="InterPro" id="IPR051829">
    <property type="entry name" value="Multiheme_Cytochr_ET"/>
</dbReference>
<evidence type="ECO:0000256" key="2">
    <source>
        <dbReference type="PROSITE-ProRule" id="PRU00339"/>
    </source>
</evidence>
<dbReference type="SUPFAM" id="SSF48371">
    <property type="entry name" value="ARM repeat"/>
    <property type="match status" value="1"/>
</dbReference>
<keyword evidence="3" id="KW-0472">Membrane</keyword>
<evidence type="ECO:0000256" key="1">
    <source>
        <dbReference type="ARBA" id="ARBA00022729"/>
    </source>
</evidence>
<dbReference type="InterPro" id="IPR019734">
    <property type="entry name" value="TPR_rpt"/>
</dbReference>
<dbReference type="Pfam" id="PF13435">
    <property type="entry name" value="Cytochrome_C554"/>
    <property type="match status" value="2"/>
</dbReference>
<keyword evidence="2" id="KW-0802">TPR repeat</keyword>
<dbReference type="InterPro" id="IPR011990">
    <property type="entry name" value="TPR-like_helical_dom_sf"/>
</dbReference>
<dbReference type="Gene3D" id="1.25.40.10">
    <property type="entry name" value="Tetratricopeptide repeat domain"/>
    <property type="match status" value="1"/>
</dbReference>
<dbReference type="GO" id="GO:0016491">
    <property type="term" value="F:oxidoreductase activity"/>
    <property type="evidence" value="ECO:0007669"/>
    <property type="project" value="TreeGrafter"/>
</dbReference>
<feature type="transmembrane region" description="Helical" evidence="3">
    <location>
        <begin position="10"/>
        <end position="28"/>
    </location>
</feature>
<keyword evidence="3" id="KW-0812">Transmembrane</keyword>
<dbReference type="Proteomes" id="UP001209317">
    <property type="component" value="Unassembled WGS sequence"/>
</dbReference>
<sequence>MLKKFFYKKIYFVVSLIGVVIACGLWVINAGCADTNPYKLSAQNRYAGDEACKSCHAQEHADWKISDHFKAMQHPNDTTVLGDFNNAVFAADGVTSRFFKRDGKFFIHTEGDDGVNRDYEIKYTFGHYPLQQYLVEFPGGRMQVTRQSWDSRENKWFHQYKGEKIPAGDWLHWTGNAQNWNTMCAECHSTNLLKNYDFETDTYHTTYDLVTVSCESCHGKAQHHIDYMNSAAYKAGKRQKGSFVETLAAHSTQAMEINACFPCHSRKGNISADKIVSAELLDNYIPEIPATDLYYADGQALDEVYKYASFIQSKMYRHGVKCSNCHNPHSGKLIFSGNKLCGQCHAESKYDTPAHTFHAVNTTASECVSCHMPTKTYMGNDVRHDHVFRVPRPDLSAKYAVPNACNDCHNDKPAQWAADAVVKWYGPERVYHFAEDLIPGSMAGAGAEAHLNKVINDSATPKNIVAAAVHYLSQSNTSGALQAILAQLKNADALVRYRALRGLANFSPEQWKTAVIPMLEDKVRAVRIAAADLLVSAEGTAINPDYGEAYVRARKELNTYVLYQTDFAAGNALAGDYFLKMQDYTLAEKFYLRGLQKDNKMNYTRLNLSAVYNMLQRNNDALKVLQEALKYDDKNDRIYFNLALLNNEMNDMQSAEKNLARAAALNSANPRVYYNYGILLQQNGNTKAAEKQYLKGLSLSPDDLDINYAIAVLYLQNGDVKKAVPHAQVLKKFGAGNPQYAPVLKESGI</sequence>
<keyword evidence="7" id="KW-1185">Reference proteome</keyword>
<proteinExistence type="predicted"/>
<keyword evidence="3" id="KW-1133">Transmembrane helix</keyword>
<feature type="domain" description="Doubled CXXCH motif" evidence="4">
    <location>
        <begin position="321"/>
        <end position="348"/>
    </location>
</feature>
<dbReference type="PROSITE" id="PS51257">
    <property type="entry name" value="PROKAR_LIPOPROTEIN"/>
    <property type="match status" value="1"/>
</dbReference>
<dbReference type="InterPro" id="IPR036280">
    <property type="entry name" value="Multihaem_cyt_sf"/>
</dbReference>
<protein>
    <submittedName>
        <fullName evidence="6">Tetratricopeptide repeat protein</fullName>
    </submittedName>
</protein>
<dbReference type="SUPFAM" id="SSF48452">
    <property type="entry name" value="TPR-like"/>
    <property type="match status" value="1"/>
</dbReference>
<dbReference type="SMART" id="SM00028">
    <property type="entry name" value="TPR"/>
    <property type="match status" value="4"/>
</dbReference>
<organism evidence="6 7">
    <name type="scientific">Haoranjiania flava</name>
    <dbReference type="NCBI Taxonomy" id="1856322"/>
    <lineage>
        <taxon>Bacteria</taxon>
        <taxon>Pseudomonadati</taxon>
        <taxon>Bacteroidota</taxon>
        <taxon>Chitinophagia</taxon>
        <taxon>Chitinophagales</taxon>
        <taxon>Chitinophagaceae</taxon>
        <taxon>Haoranjiania</taxon>
    </lineage>
</organism>
<dbReference type="Pfam" id="PF09699">
    <property type="entry name" value="Paired_CXXCH_1"/>
    <property type="match status" value="1"/>
</dbReference>
<dbReference type="Gene3D" id="1.10.1130.10">
    <property type="entry name" value="Flavocytochrome C3, Chain A"/>
    <property type="match status" value="2"/>
</dbReference>
<accession>A0AAE3LPY2</accession>
<feature type="domain" description="Cytochrome c-552/4" evidence="5">
    <location>
        <begin position="179"/>
        <end position="219"/>
    </location>
</feature>
<dbReference type="InterPro" id="IPR011989">
    <property type="entry name" value="ARM-like"/>
</dbReference>
<feature type="repeat" description="TPR" evidence="2">
    <location>
        <begin position="670"/>
        <end position="703"/>
    </location>
</feature>
<evidence type="ECO:0000259" key="4">
    <source>
        <dbReference type="Pfam" id="PF09699"/>
    </source>
</evidence>
<reference evidence="6" key="1">
    <citation type="submission" date="2022-10" db="EMBL/GenBank/DDBJ databases">
        <authorList>
            <person name="Kim H.S."/>
            <person name="Kim J.-S."/>
            <person name="Suh M.K."/>
            <person name="Eom M.K."/>
            <person name="Lee J.-S."/>
        </authorList>
    </citation>
    <scope>NUCLEOTIDE SEQUENCE</scope>
    <source>
        <strain evidence="6">LIP-5</strain>
    </source>
</reference>
<dbReference type="AlphaFoldDB" id="A0AAE3LPY2"/>
<dbReference type="PANTHER" id="PTHR35038">
    <property type="entry name" value="DISSIMILATORY SULFITE REDUCTASE SIRA"/>
    <property type="match status" value="1"/>
</dbReference>
<keyword evidence="1" id="KW-0732">Signal</keyword>
<evidence type="ECO:0000313" key="7">
    <source>
        <dbReference type="Proteomes" id="UP001209317"/>
    </source>
</evidence>
<dbReference type="InterPro" id="IPR010177">
    <property type="entry name" value="Paired_CXXCH_1"/>
</dbReference>
<dbReference type="PANTHER" id="PTHR35038:SF8">
    <property type="entry name" value="C-TYPE POLYHEME CYTOCHROME OMCC"/>
    <property type="match status" value="1"/>
</dbReference>
<evidence type="ECO:0000313" key="6">
    <source>
        <dbReference type="EMBL" id="MCU7693960.1"/>
    </source>
</evidence>
<dbReference type="RefSeq" id="WP_263037448.1">
    <property type="nucleotide sequence ID" value="NZ_JAOTPL010000005.1"/>
</dbReference>
<gene>
    <name evidence="6" type="ORF">OD355_05450</name>
</gene>
<dbReference type="EMBL" id="JAOTPL010000005">
    <property type="protein sequence ID" value="MCU7693960.1"/>
    <property type="molecule type" value="Genomic_DNA"/>
</dbReference>